<dbReference type="STRING" id="74557.A0A1V9ZDH8"/>
<evidence type="ECO:0000313" key="4">
    <source>
        <dbReference type="Proteomes" id="UP000243217"/>
    </source>
</evidence>
<dbReference type="OrthoDB" id="123520at2759"/>
<evidence type="ECO:0000259" key="2">
    <source>
        <dbReference type="PROSITE" id="PS50222"/>
    </source>
</evidence>
<comment type="caution">
    <text evidence="3">The sequence shown here is derived from an EMBL/GenBank/DDBJ whole genome shotgun (WGS) entry which is preliminary data.</text>
</comment>
<dbReference type="Gene3D" id="1.10.238.10">
    <property type="entry name" value="EF-hand"/>
    <property type="match status" value="1"/>
</dbReference>
<dbReference type="AlphaFoldDB" id="A0A1V9ZDH8"/>
<dbReference type="InterPro" id="IPR002048">
    <property type="entry name" value="EF_hand_dom"/>
</dbReference>
<evidence type="ECO:0000313" key="3">
    <source>
        <dbReference type="EMBL" id="OQR96055.1"/>
    </source>
</evidence>
<feature type="domain" description="EF-hand" evidence="2">
    <location>
        <begin position="443"/>
        <end position="478"/>
    </location>
</feature>
<dbReference type="EMBL" id="JNBS01001991">
    <property type="protein sequence ID" value="OQR96055.1"/>
    <property type="molecule type" value="Genomic_DNA"/>
</dbReference>
<protein>
    <recommendedName>
        <fullName evidence="2">EF-hand domain-containing protein</fullName>
    </recommendedName>
</protein>
<evidence type="ECO:0000256" key="1">
    <source>
        <dbReference type="SAM" id="MobiDB-lite"/>
    </source>
</evidence>
<sequence>MAMDWDMEDVNMDLMGNPYNAKDAFEVMDFPASPLSARGQRQLHWAYSHLRNEHEKKRNRRCTLEIFQEQFADCTGDNKSSLLAIDDDDKELLEPFPAPKSRIPVYSPGISRYPNKTNTKLKVPSFPQSKLVRPTQLKIPAKPVVKRTRNEELTVPRKRLQTSLPPPKSLAIPKLKSPLEYSKFYGNTITIAHSKISPSYHPILENLYLKCEYIFIMLHHPLPKHQWLVNEAAIAAITNADNPGNHNSKLELAELEQVHKVFLFYDSSFHDDKLPSINLARFFEILKDTHMLASNFTETQAEEIFAAAMLGKLRTYLDADGAPALTFKLFCGALMQIATIKFPGISPSLALRKLVRRHLFPLYNELVGSTSLLESSRHQLSIAAALNDVYWRPYDSQGESKLNSRRVCQSVYERVVEQILPPTNLATLVNDIPDELKMQFSKEDYDLIVNRFHLFDHNDHGMIDHEDVFVFIHGLAEKINIHNVNHVVERLTSFASNKITLEFILKVIFAHTQRDLNTSDSQDAGVHEQEDESAVVLTREDPESLSIDTNDSEFTSQHTLLNYSLDVPEDQWDKHNDRGQELKEIHAEAMLPSRFDAKTVDSVIKRITITNTSEKKARQKNHAAQQAQRILLSIEDEATGTTKFWEGRIRGFRVIECAGVVHGSEYRVVTEANTRMNSEESCKLLLHHRVRARIKSGYVVVEGRRFLPDDAKVTKPIVVAFKKGSLDKSSTIVHSTPELPTYLPSHHRALYQLPPYSVPDEWVPPATHLSRDSSWVQEGFPRILKSAGQSSSIQHRVQGRDYQRRIQKHHYIRPFSEPTPHSRAPL</sequence>
<reference evidence="3 4" key="1">
    <citation type="journal article" date="2014" name="Genome Biol. Evol.">
        <title>The secreted proteins of Achlya hypogyna and Thraustotheca clavata identify the ancestral oomycete secretome and reveal gene acquisitions by horizontal gene transfer.</title>
        <authorList>
            <person name="Misner I."/>
            <person name="Blouin N."/>
            <person name="Leonard G."/>
            <person name="Richards T.A."/>
            <person name="Lane C.E."/>
        </authorList>
    </citation>
    <scope>NUCLEOTIDE SEQUENCE [LARGE SCALE GENOMIC DNA]</scope>
    <source>
        <strain evidence="3 4">ATCC 34112</strain>
    </source>
</reference>
<dbReference type="GO" id="GO:0005509">
    <property type="term" value="F:calcium ion binding"/>
    <property type="evidence" value="ECO:0007669"/>
    <property type="project" value="InterPro"/>
</dbReference>
<keyword evidence="4" id="KW-1185">Reference proteome</keyword>
<dbReference type="Proteomes" id="UP000243217">
    <property type="component" value="Unassembled WGS sequence"/>
</dbReference>
<dbReference type="InterPro" id="IPR011992">
    <property type="entry name" value="EF-hand-dom_pair"/>
</dbReference>
<organism evidence="3 4">
    <name type="scientific">Thraustotheca clavata</name>
    <dbReference type="NCBI Taxonomy" id="74557"/>
    <lineage>
        <taxon>Eukaryota</taxon>
        <taxon>Sar</taxon>
        <taxon>Stramenopiles</taxon>
        <taxon>Oomycota</taxon>
        <taxon>Saprolegniomycetes</taxon>
        <taxon>Saprolegniales</taxon>
        <taxon>Achlyaceae</taxon>
        <taxon>Thraustotheca</taxon>
    </lineage>
</organism>
<gene>
    <name evidence="3" type="ORF">THRCLA_07394</name>
</gene>
<accession>A0A1V9ZDH8</accession>
<feature type="region of interest" description="Disordered" evidence="1">
    <location>
        <begin position="518"/>
        <end position="550"/>
    </location>
</feature>
<proteinExistence type="predicted"/>
<dbReference type="SUPFAM" id="SSF47473">
    <property type="entry name" value="EF-hand"/>
    <property type="match status" value="1"/>
</dbReference>
<dbReference type="PROSITE" id="PS50222">
    <property type="entry name" value="EF_HAND_2"/>
    <property type="match status" value="1"/>
</dbReference>
<name>A0A1V9ZDH8_9STRA</name>